<protein>
    <submittedName>
        <fullName evidence="1">Uncharacterized protein</fullName>
    </submittedName>
</protein>
<dbReference type="EMBL" id="GBRH01274335">
    <property type="protein sequence ID" value="JAD23560.1"/>
    <property type="molecule type" value="Transcribed_RNA"/>
</dbReference>
<sequence>MGDKITLSGSVSVRSECKLNSILESNFALVSCCHFGATSTWC</sequence>
<evidence type="ECO:0000313" key="1">
    <source>
        <dbReference type="EMBL" id="JAD23560.1"/>
    </source>
</evidence>
<accession>A0A0A8YD98</accession>
<reference evidence="1" key="2">
    <citation type="journal article" date="2015" name="Data Brief">
        <title>Shoot transcriptome of the giant reed, Arundo donax.</title>
        <authorList>
            <person name="Barrero R.A."/>
            <person name="Guerrero F.D."/>
            <person name="Moolhuijzen P."/>
            <person name="Goolsby J.A."/>
            <person name="Tidwell J."/>
            <person name="Bellgard S.E."/>
            <person name="Bellgard M.I."/>
        </authorList>
    </citation>
    <scope>NUCLEOTIDE SEQUENCE</scope>
    <source>
        <tissue evidence="1">Shoot tissue taken approximately 20 cm above the soil surface</tissue>
    </source>
</reference>
<reference evidence="1" key="1">
    <citation type="submission" date="2014-09" db="EMBL/GenBank/DDBJ databases">
        <authorList>
            <person name="Magalhaes I.L.F."/>
            <person name="Oliveira U."/>
            <person name="Santos F.R."/>
            <person name="Vidigal T.H.D.A."/>
            <person name="Brescovit A.D."/>
            <person name="Santos A.J."/>
        </authorList>
    </citation>
    <scope>NUCLEOTIDE SEQUENCE</scope>
    <source>
        <tissue evidence="1">Shoot tissue taken approximately 20 cm above the soil surface</tissue>
    </source>
</reference>
<organism evidence="1">
    <name type="scientific">Arundo donax</name>
    <name type="common">Giant reed</name>
    <name type="synonym">Donax arundinaceus</name>
    <dbReference type="NCBI Taxonomy" id="35708"/>
    <lineage>
        <taxon>Eukaryota</taxon>
        <taxon>Viridiplantae</taxon>
        <taxon>Streptophyta</taxon>
        <taxon>Embryophyta</taxon>
        <taxon>Tracheophyta</taxon>
        <taxon>Spermatophyta</taxon>
        <taxon>Magnoliopsida</taxon>
        <taxon>Liliopsida</taxon>
        <taxon>Poales</taxon>
        <taxon>Poaceae</taxon>
        <taxon>PACMAD clade</taxon>
        <taxon>Arundinoideae</taxon>
        <taxon>Arundineae</taxon>
        <taxon>Arundo</taxon>
    </lineage>
</organism>
<proteinExistence type="predicted"/>
<name>A0A0A8YD98_ARUDO</name>
<dbReference type="AlphaFoldDB" id="A0A0A8YD98"/>